<dbReference type="KEGG" id="ccot:CCAX7_008070"/>
<dbReference type="InterPro" id="IPR019012">
    <property type="entry name" value="RNA_cap_Gua-N2-MeTrfase"/>
</dbReference>
<dbReference type="PANTHER" id="PTHR14741:SF32">
    <property type="entry name" value="TRIMETHYLGUANOSINE SYNTHASE"/>
    <property type="match status" value="1"/>
</dbReference>
<dbReference type="SUPFAM" id="SSF53335">
    <property type="entry name" value="S-adenosyl-L-methionine-dependent methyltransferases"/>
    <property type="match status" value="1"/>
</dbReference>
<dbReference type="Pfam" id="PF09445">
    <property type="entry name" value="Methyltransf_15"/>
    <property type="match status" value="1"/>
</dbReference>
<dbReference type="RefSeq" id="WP_119320819.1">
    <property type="nucleotide sequence ID" value="NZ_AP025739.1"/>
</dbReference>
<dbReference type="Gene3D" id="3.40.50.150">
    <property type="entry name" value="Vaccinia Virus protein VP39"/>
    <property type="match status" value="1"/>
</dbReference>
<keyword evidence="3" id="KW-1185">Reference proteome</keyword>
<dbReference type="GO" id="GO:0036261">
    <property type="term" value="P:7-methylguanosine cap hypermethylation"/>
    <property type="evidence" value="ECO:0007669"/>
    <property type="project" value="InterPro"/>
</dbReference>
<dbReference type="Proteomes" id="UP000287394">
    <property type="component" value="Chromosome"/>
</dbReference>
<gene>
    <name evidence="2" type="ORF">CCAX7_008070</name>
</gene>
<feature type="domain" description="THUMP-like" evidence="1">
    <location>
        <begin position="326"/>
        <end position="398"/>
    </location>
</feature>
<proteinExistence type="predicted"/>
<dbReference type="AlphaFoldDB" id="A0A402CTV9"/>
<evidence type="ECO:0000313" key="3">
    <source>
        <dbReference type="Proteomes" id="UP000287394"/>
    </source>
</evidence>
<evidence type="ECO:0000259" key="1">
    <source>
        <dbReference type="Pfam" id="PF18096"/>
    </source>
</evidence>
<dbReference type="OrthoDB" id="9810570at2"/>
<dbReference type="GO" id="GO:0008168">
    <property type="term" value="F:methyltransferase activity"/>
    <property type="evidence" value="ECO:0007669"/>
    <property type="project" value="UniProtKB-KW"/>
</dbReference>
<name>A0A402CTV9_9BACT</name>
<organism evidence="2 3">
    <name type="scientific">Capsulimonas corticalis</name>
    <dbReference type="NCBI Taxonomy" id="2219043"/>
    <lineage>
        <taxon>Bacteria</taxon>
        <taxon>Bacillati</taxon>
        <taxon>Armatimonadota</taxon>
        <taxon>Armatimonadia</taxon>
        <taxon>Capsulimonadales</taxon>
        <taxon>Capsulimonadaceae</taxon>
        <taxon>Capsulimonas</taxon>
    </lineage>
</organism>
<keyword evidence="2" id="KW-0489">Methyltransferase</keyword>
<dbReference type="PANTHER" id="PTHR14741">
    <property type="entry name" value="S-ADENOSYLMETHIONINE-DEPENDENT METHYLTRANSFERASE RELATED"/>
    <property type="match status" value="1"/>
</dbReference>
<evidence type="ECO:0000313" key="2">
    <source>
        <dbReference type="EMBL" id="BDI28756.1"/>
    </source>
</evidence>
<protein>
    <submittedName>
        <fullName evidence="2">Methyltransferase</fullName>
    </submittedName>
</protein>
<dbReference type="Pfam" id="PF18096">
    <property type="entry name" value="Thump_like"/>
    <property type="match status" value="1"/>
</dbReference>
<dbReference type="CDD" id="cd02440">
    <property type="entry name" value="AdoMet_MTases"/>
    <property type="match status" value="1"/>
</dbReference>
<reference evidence="2 3" key="1">
    <citation type="journal article" date="2019" name="Int. J. Syst. Evol. Microbiol.">
        <title>Capsulimonas corticalis gen. nov., sp. nov., an aerobic capsulated bacterium, of a novel bacterial order, Capsulimonadales ord. nov., of the class Armatimonadia of the phylum Armatimonadetes.</title>
        <authorList>
            <person name="Li J."/>
            <person name="Kudo C."/>
            <person name="Tonouchi A."/>
        </authorList>
    </citation>
    <scope>NUCLEOTIDE SEQUENCE [LARGE SCALE GENOMIC DNA]</scope>
    <source>
        <strain evidence="2 3">AX-7</strain>
    </source>
</reference>
<sequence length="405" mass="43728">MDLLTAQYLLTEPGRLLLAEAGALLAAKAEPVVALTRLRKTAAPEIAAAAWEMAASRRKGARKFGESAEAMYFVGEALEQASSAGAAAYHAARFVEAGVTALTDLCGGVGGDAIAFARAGLQVTVVERDPARALFAAENARALNLETKITVHCADAAEFSVTTEAVWFDPARRVDKRRVVAPEDYSPPLSLVNDLRDLGVAHIGIKLAPGIDHDVAAQMDAGLEFLSDEGECKESLFWTGRLRAPEPVRATVLTPHAIHALAGTPDEDTDYIPPASSDEGGYFYEPDPAVIRAHLVRTLAHDLNAAPVDPQIAYLIAPELISTPFATAYEIVERFPYHFKTLQKALNARGVGRVVVKKRGVPHEPEAVIKQLKLKGTEEMTVVLTRMGDKQIAILCRRVQEEKRL</sequence>
<dbReference type="InterPro" id="IPR029063">
    <property type="entry name" value="SAM-dependent_MTases_sf"/>
</dbReference>
<dbReference type="EMBL" id="AP025739">
    <property type="protein sequence ID" value="BDI28756.1"/>
    <property type="molecule type" value="Genomic_DNA"/>
</dbReference>
<accession>A0A402CTV9</accession>
<keyword evidence="2" id="KW-0808">Transferase</keyword>
<dbReference type="InterPro" id="IPR041497">
    <property type="entry name" value="Thump-like"/>
</dbReference>